<comment type="caution">
    <text evidence="6">The sequence shown here is derived from an EMBL/GenBank/DDBJ whole genome shotgun (WGS) entry which is preliminary data.</text>
</comment>
<keyword evidence="1 4" id="KW-0812">Transmembrane</keyword>
<feature type="transmembrane region" description="Helical" evidence="4">
    <location>
        <begin position="84"/>
        <end position="101"/>
    </location>
</feature>
<dbReference type="Gene3D" id="1.20.1250.20">
    <property type="entry name" value="MFS general substrate transporter like domains"/>
    <property type="match status" value="2"/>
</dbReference>
<dbReference type="Proteomes" id="UP001597108">
    <property type="component" value="Unassembled WGS sequence"/>
</dbReference>
<proteinExistence type="predicted"/>
<dbReference type="Pfam" id="PF07690">
    <property type="entry name" value="MFS_1"/>
    <property type="match status" value="1"/>
</dbReference>
<feature type="transmembrane region" description="Helical" evidence="4">
    <location>
        <begin position="16"/>
        <end position="35"/>
    </location>
</feature>
<dbReference type="InterPro" id="IPR036259">
    <property type="entry name" value="MFS_trans_sf"/>
</dbReference>
<feature type="transmembrane region" description="Helical" evidence="4">
    <location>
        <begin position="55"/>
        <end position="77"/>
    </location>
</feature>
<accession>A0ABW3INS1</accession>
<dbReference type="PROSITE" id="PS50850">
    <property type="entry name" value="MFS"/>
    <property type="match status" value="1"/>
</dbReference>
<evidence type="ECO:0000313" key="7">
    <source>
        <dbReference type="Proteomes" id="UP001597108"/>
    </source>
</evidence>
<feature type="transmembrane region" description="Helical" evidence="4">
    <location>
        <begin position="371"/>
        <end position="396"/>
    </location>
</feature>
<evidence type="ECO:0000256" key="3">
    <source>
        <dbReference type="ARBA" id="ARBA00023136"/>
    </source>
</evidence>
<protein>
    <submittedName>
        <fullName evidence="6">MFS transporter</fullName>
    </submittedName>
</protein>
<evidence type="ECO:0000313" key="6">
    <source>
        <dbReference type="EMBL" id="MFD0979247.1"/>
    </source>
</evidence>
<feature type="transmembrane region" description="Helical" evidence="4">
    <location>
        <begin position="213"/>
        <end position="242"/>
    </location>
</feature>
<keyword evidence="7" id="KW-1185">Reference proteome</keyword>
<feature type="transmembrane region" description="Helical" evidence="4">
    <location>
        <begin position="135"/>
        <end position="154"/>
    </location>
</feature>
<evidence type="ECO:0000256" key="4">
    <source>
        <dbReference type="SAM" id="Phobius"/>
    </source>
</evidence>
<gene>
    <name evidence="6" type="ORF">ACFQ2S_06220</name>
</gene>
<feature type="transmembrane region" description="Helical" evidence="4">
    <location>
        <begin position="107"/>
        <end position="128"/>
    </location>
</feature>
<name>A0ABW3INS1_9RHOB</name>
<sequence>MTTSQNQHLRAPRERWLILGASAIILAVTMGQLVNGLSVYFVPLEVSQGWSRAEIALINTSGLIGLALGSLVMGFAAERFGIRPVALLGVIATGVATILASRAEELWQMYALFLLAGALGGGALSAPLMALVGNWFVVGAGLAIGVASAGQALGQGGMPLAGAFLIEALGWRDALAVQGLFTLVALVPLALLLRDPPETGNGAALSDQTPSGLPNGLITAWLSLAVLFCCTCMAVPLMHLVPLIQGCGFPAPEAGGVLFSMLMVAILGRVAFGRLADMIGAVPAYLVASGWQTTLVFGFTLLGRLDSFYVYAAIYGFGYAGVMTTLLVTVRNLSAPARRASSLGIVIAFAYLGHGLGGWQGGLFYDATGAYSWTFANAAFAGIANLVIVGALWLTINRRPRPTPA</sequence>
<dbReference type="InterPro" id="IPR020846">
    <property type="entry name" value="MFS_dom"/>
</dbReference>
<feature type="transmembrane region" description="Helical" evidence="4">
    <location>
        <begin position="284"/>
        <end position="302"/>
    </location>
</feature>
<dbReference type="InterPro" id="IPR050327">
    <property type="entry name" value="Proton-linked_MCT"/>
</dbReference>
<feature type="transmembrane region" description="Helical" evidence="4">
    <location>
        <begin position="340"/>
        <end position="359"/>
    </location>
</feature>
<reference evidence="7" key="1">
    <citation type="journal article" date="2019" name="Int. J. Syst. Evol. Microbiol.">
        <title>The Global Catalogue of Microorganisms (GCM) 10K type strain sequencing project: providing services to taxonomists for standard genome sequencing and annotation.</title>
        <authorList>
            <consortium name="The Broad Institute Genomics Platform"/>
            <consortium name="The Broad Institute Genome Sequencing Center for Infectious Disease"/>
            <person name="Wu L."/>
            <person name="Ma J."/>
        </authorList>
    </citation>
    <scope>NUCLEOTIDE SEQUENCE [LARGE SCALE GENOMIC DNA]</scope>
    <source>
        <strain evidence="7">CCUG 60524</strain>
    </source>
</reference>
<dbReference type="PANTHER" id="PTHR11360:SF290">
    <property type="entry name" value="MONOCARBOXYLATE MFS PERMEASE"/>
    <property type="match status" value="1"/>
</dbReference>
<feature type="transmembrane region" description="Helical" evidence="4">
    <location>
        <begin position="174"/>
        <end position="193"/>
    </location>
</feature>
<dbReference type="PANTHER" id="PTHR11360">
    <property type="entry name" value="MONOCARBOXYLATE TRANSPORTER"/>
    <property type="match status" value="1"/>
</dbReference>
<organism evidence="6 7">
    <name type="scientific">Tropicimonas aquimaris</name>
    <dbReference type="NCBI Taxonomy" id="914152"/>
    <lineage>
        <taxon>Bacteria</taxon>
        <taxon>Pseudomonadati</taxon>
        <taxon>Pseudomonadota</taxon>
        <taxon>Alphaproteobacteria</taxon>
        <taxon>Rhodobacterales</taxon>
        <taxon>Roseobacteraceae</taxon>
        <taxon>Tropicimonas</taxon>
    </lineage>
</organism>
<dbReference type="RefSeq" id="WP_386073588.1">
    <property type="nucleotide sequence ID" value="NZ_JBHTJT010000007.1"/>
</dbReference>
<dbReference type="EMBL" id="JBHTJT010000007">
    <property type="protein sequence ID" value="MFD0979247.1"/>
    <property type="molecule type" value="Genomic_DNA"/>
</dbReference>
<evidence type="ECO:0000259" key="5">
    <source>
        <dbReference type="PROSITE" id="PS50850"/>
    </source>
</evidence>
<keyword evidence="3 4" id="KW-0472">Membrane</keyword>
<dbReference type="SUPFAM" id="SSF103473">
    <property type="entry name" value="MFS general substrate transporter"/>
    <property type="match status" value="1"/>
</dbReference>
<keyword evidence="2 4" id="KW-1133">Transmembrane helix</keyword>
<evidence type="ECO:0000256" key="1">
    <source>
        <dbReference type="ARBA" id="ARBA00022692"/>
    </source>
</evidence>
<evidence type="ECO:0000256" key="2">
    <source>
        <dbReference type="ARBA" id="ARBA00022989"/>
    </source>
</evidence>
<feature type="domain" description="Major facilitator superfamily (MFS) profile" evidence="5">
    <location>
        <begin position="15"/>
        <end position="402"/>
    </location>
</feature>
<feature type="transmembrane region" description="Helical" evidence="4">
    <location>
        <begin position="308"/>
        <end position="328"/>
    </location>
</feature>
<dbReference type="InterPro" id="IPR011701">
    <property type="entry name" value="MFS"/>
</dbReference>
<feature type="transmembrane region" description="Helical" evidence="4">
    <location>
        <begin position="254"/>
        <end position="272"/>
    </location>
</feature>